<proteinExistence type="predicted"/>
<evidence type="ECO:0000259" key="1">
    <source>
        <dbReference type="PROSITE" id="PS50181"/>
    </source>
</evidence>
<dbReference type="AlphaFoldDB" id="A0A7J6V1I1"/>
<dbReference type="InterPro" id="IPR036047">
    <property type="entry name" value="F-box-like_dom_sf"/>
</dbReference>
<dbReference type="PANTHER" id="PTHR31672">
    <property type="entry name" value="BNACNNG10540D PROTEIN"/>
    <property type="match status" value="1"/>
</dbReference>
<feature type="domain" description="F-box" evidence="1">
    <location>
        <begin position="23"/>
        <end position="69"/>
    </location>
</feature>
<dbReference type="InterPro" id="IPR013187">
    <property type="entry name" value="F-box-assoc_dom_typ3"/>
</dbReference>
<sequence length="390" mass="44831">MMEKGYQEKETDIEKRKRGSRFIPCLNKLPQEIVLDIFSRLPVESLLQCKRVSRSWNTLISDPEFIKVHLLRASSSLVQQYPDILVFSKSKKLFRLSHESIKSLSLPKDFSSFFVNSCNGLLAFPKYDHEHHKLFVDIWNPYTLKRTRCPSVVDIPLYNSSPPWNFAACGFGYDPILNEYKVVALLRKPLANFEAVVCTIGSTSWRHIEEVPFKTFRKMKFNAVHLNGTFYWYTRSTKSILGVGSFRIRDEKFGFVACPSLSSCYNIFGEGEKVDLSVLGGDLCLVDYASHDNIVVWALKKHSGGDEVWTKQYVLTIPEHMYSMQLLYASDNGEILLILGNYMADNKFVYYDSKENRYRDDETLTALLSSEKYPSTFVHIGSLVSPPLPR</sequence>
<reference evidence="2 3" key="1">
    <citation type="submission" date="2020-06" db="EMBL/GenBank/DDBJ databases">
        <title>Transcriptomic and genomic resources for Thalictrum thalictroides and T. hernandezii: Facilitating candidate gene discovery in an emerging model plant lineage.</title>
        <authorList>
            <person name="Arias T."/>
            <person name="Riano-Pachon D.M."/>
            <person name="Di Stilio V.S."/>
        </authorList>
    </citation>
    <scope>NUCLEOTIDE SEQUENCE [LARGE SCALE GENOMIC DNA]</scope>
    <source>
        <strain evidence="3">cv. WT478/WT964</strain>
        <tissue evidence="2">Leaves</tissue>
    </source>
</reference>
<dbReference type="CDD" id="cd22157">
    <property type="entry name" value="F-box_AtFBW1-like"/>
    <property type="match status" value="1"/>
</dbReference>
<dbReference type="SMART" id="SM00256">
    <property type="entry name" value="FBOX"/>
    <property type="match status" value="1"/>
</dbReference>
<organism evidence="2 3">
    <name type="scientific">Thalictrum thalictroides</name>
    <name type="common">Rue-anemone</name>
    <name type="synonym">Anemone thalictroides</name>
    <dbReference type="NCBI Taxonomy" id="46969"/>
    <lineage>
        <taxon>Eukaryota</taxon>
        <taxon>Viridiplantae</taxon>
        <taxon>Streptophyta</taxon>
        <taxon>Embryophyta</taxon>
        <taxon>Tracheophyta</taxon>
        <taxon>Spermatophyta</taxon>
        <taxon>Magnoliopsida</taxon>
        <taxon>Ranunculales</taxon>
        <taxon>Ranunculaceae</taxon>
        <taxon>Thalictroideae</taxon>
        <taxon>Thalictrum</taxon>
    </lineage>
</organism>
<dbReference type="EMBL" id="JABWDY010039797">
    <property type="protein sequence ID" value="KAF5178667.1"/>
    <property type="molecule type" value="Genomic_DNA"/>
</dbReference>
<keyword evidence="3" id="KW-1185">Reference proteome</keyword>
<dbReference type="Gene3D" id="1.20.1280.50">
    <property type="match status" value="1"/>
</dbReference>
<dbReference type="PANTHER" id="PTHR31672:SF13">
    <property type="entry name" value="F-BOX PROTEIN CPR30-LIKE"/>
    <property type="match status" value="1"/>
</dbReference>
<gene>
    <name evidence="2" type="ORF">FRX31_031746</name>
</gene>
<name>A0A7J6V1I1_THATH</name>
<dbReference type="InterPro" id="IPR017451">
    <property type="entry name" value="F-box-assoc_interact_dom"/>
</dbReference>
<protein>
    <recommendedName>
        <fullName evidence="1">F-box domain-containing protein</fullName>
    </recommendedName>
</protein>
<dbReference type="Pfam" id="PF08268">
    <property type="entry name" value="FBA_3"/>
    <property type="match status" value="1"/>
</dbReference>
<evidence type="ECO:0000313" key="3">
    <source>
        <dbReference type="Proteomes" id="UP000554482"/>
    </source>
</evidence>
<dbReference type="PROSITE" id="PS50181">
    <property type="entry name" value="FBOX"/>
    <property type="match status" value="1"/>
</dbReference>
<dbReference type="Proteomes" id="UP000554482">
    <property type="component" value="Unassembled WGS sequence"/>
</dbReference>
<dbReference type="Pfam" id="PF12937">
    <property type="entry name" value="F-box-like"/>
    <property type="match status" value="1"/>
</dbReference>
<accession>A0A7J6V1I1</accession>
<dbReference type="InterPro" id="IPR050796">
    <property type="entry name" value="SCF_F-box_component"/>
</dbReference>
<dbReference type="SUPFAM" id="SSF81383">
    <property type="entry name" value="F-box domain"/>
    <property type="match status" value="1"/>
</dbReference>
<dbReference type="InterPro" id="IPR001810">
    <property type="entry name" value="F-box_dom"/>
</dbReference>
<comment type="caution">
    <text evidence="2">The sequence shown here is derived from an EMBL/GenBank/DDBJ whole genome shotgun (WGS) entry which is preliminary data.</text>
</comment>
<dbReference type="NCBIfam" id="TIGR01640">
    <property type="entry name" value="F_box_assoc_1"/>
    <property type="match status" value="1"/>
</dbReference>
<dbReference type="OrthoDB" id="591557at2759"/>
<evidence type="ECO:0000313" key="2">
    <source>
        <dbReference type="EMBL" id="KAF5178667.1"/>
    </source>
</evidence>